<proteinExistence type="predicted"/>
<reference evidence="2 3" key="1">
    <citation type="journal article" date="2019" name="Int. J. Syst. Evol. Microbiol.">
        <title>The Global Catalogue of Microorganisms (GCM) 10K type strain sequencing project: providing services to taxonomists for standard genome sequencing and annotation.</title>
        <authorList>
            <consortium name="The Broad Institute Genomics Platform"/>
            <consortium name="The Broad Institute Genome Sequencing Center for Infectious Disease"/>
            <person name="Wu L."/>
            <person name="Ma J."/>
        </authorList>
    </citation>
    <scope>NUCLEOTIDE SEQUENCE [LARGE SCALE GENOMIC DNA]</scope>
    <source>
        <strain evidence="2 3">LMG 29247</strain>
    </source>
</reference>
<evidence type="ECO:0000259" key="1">
    <source>
        <dbReference type="Pfam" id="PF06983"/>
    </source>
</evidence>
<dbReference type="PANTHER" id="PTHR33990">
    <property type="entry name" value="PROTEIN YJDN-RELATED"/>
    <property type="match status" value="1"/>
</dbReference>
<dbReference type="Proteomes" id="UP001596383">
    <property type="component" value="Unassembled WGS sequence"/>
</dbReference>
<gene>
    <name evidence="2" type="ORF">ACFQE6_01675</name>
</gene>
<dbReference type="Pfam" id="PF06983">
    <property type="entry name" value="3-dmu-9_3-mt"/>
    <property type="match status" value="1"/>
</dbReference>
<evidence type="ECO:0000313" key="2">
    <source>
        <dbReference type="EMBL" id="MFC6763817.1"/>
    </source>
</evidence>
<dbReference type="EMBL" id="JBHSWV010000022">
    <property type="protein sequence ID" value="MFC6763817.1"/>
    <property type="molecule type" value="Genomic_DNA"/>
</dbReference>
<feature type="domain" description="PhnB-like" evidence="1">
    <location>
        <begin position="2"/>
        <end position="67"/>
    </location>
</feature>
<name>A0ABD5SFL9_9EURY</name>
<protein>
    <submittedName>
        <fullName evidence="2">VOC family protein</fullName>
    </submittedName>
</protein>
<keyword evidence="3" id="KW-1185">Reference proteome</keyword>
<sequence>MIGSNVEHEWTFTPAISLYVNCETEAERGELFAELSDGGDVFIPLDSYPFSEKFGWVADEFGVSWQLNLDDDHQA</sequence>
<evidence type="ECO:0000313" key="3">
    <source>
        <dbReference type="Proteomes" id="UP001596383"/>
    </source>
</evidence>
<dbReference type="Gene3D" id="3.30.720.110">
    <property type="match status" value="1"/>
</dbReference>
<dbReference type="RefSeq" id="WP_377042254.1">
    <property type="nucleotide sequence ID" value="NZ_JAQIVI010000022.1"/>
</dbReference>
<dbReference type="PANTHER" id="PTHR33990:SF4">
    <property type="entry name" value="PHNB-LIKE DOMAIN-CONTAINING PROTEIN"/>
    <property type="match status" value="1"/>
</dbReference>
<dbReference type="InterPro" id="IPR028973">
    <property type="entry name" value="PhnB-like"/>
</dbReference>
<comment type="caution">
    <text evidence="2">The sequence shown here is derived from an EMBL/GenBank/DDBJ whole genome shotgun (WGS) entry which is preliminary data.</text>
</comment>
<dbReference type="InterPro" id="IPR029068">
    <property type="entry name" value="Glyas_Bleomycin-R_OHBP_Dase"/>
</dbReference>
<dbReference type="AlphaFoldDB" id="A0ABD5SFL9"/>
<dbReference type="SUPFAM" id="SSF54593">
    <property type="entry name" value="Glyoxalase/Bleomycin resistance protein/Dihydroxybiphenyl dioxygenase"/>
    <property type="match status" value="1"/>
</dbReference>
<accession>A0ABD5SFL9</accession>
<organism evidence="2 3">
    <name type="scientific">Natrinema soli</name>
    <dbReference type="NCBI Taxonomy" id="1930624"/>
    <lineage>
        <taxon>Archaea</taxon>
        <taxon>Methanobacteriati</taxon>
        <taxon>Methanobacteriota</taxon>
        <taxon>Stenosarchaea group</taxon>
        <taxon>Halobacteria</taxon>
        <taxon>Halobacteriales</taxon>
        <taxon>Natrialbaceae</taxon>
        <taxon>Natrinema</taxon>
    </lineage>
</organism>